<dbReference type="PANTHER" id="PTHR48051">
    <property type="match status" value="1"/>
</dbReference>
<organism evidence="4 5">
    <name type="scientific">Cyphomyrmex costatus</name>
    <dbReference type="NCBI Taxonomy" id="456900"/>
    <lineage>
        <taxon>Eukaryota</taxon>
        <taxon>Metazoa</taxon>
        <taxon>Ecdysozoa</taxon>
        <taxon>Arthropoda</taxon>
        <taxon>Hexapoda</taxon>
        <taxon>Insecta</taxon>
        <taxon>Pterygota</taxon>
        <taxon>Neoptera</taxon>
        <taxon>Endopterygota</taxon>
        <taxon>Hymenoptera</taxon>
        <taxon>Apocrita</taxon>
        <taxon>Aculeata</taxon>
        <taxon>Formicoidea</taxon>
        <taxon>Formicidae</taxon>
        <taxon>Myrmicinae</taxon>
        <taxon>Cyphomyrmex</taxon>
    </lineage>
</organism>
<protein>
    <submittedName>
        <fullName evidence="4">Protein lap1</fullName>
    </submittedName>
</protein>
<evidence type="ECO:0000313" key="4">
    <source>
        <dbReference type="EMBL" id="KYN02019.1"/>
    </source>
</evidence>
<evidence type="ECO:0000256" key="2">
    <source>
        <dbReference type="ARBA" id="ARBA00022737"/>
    </source>
</evidence>
<dbReference type="Pfam" id="PF00560">
    <property type="entry name" value="LRR_1"/>
    <property type="match status" value="1"/>
</dbReference>
<dbReference type="STRING" id="456900.A0A151IHV4"/>
<evidence type="ECO:0000313" key="5">
    <source>
        <dbReference type="Proteomes" id="UP000078542"/>
    </source>
</evidence>
<dbReference type="GO" id="GO:0005737">
    <property type="term" value="C:cytoplasm"/>
    <property type="evidence" value="ECO:0007669"/>
    <property type="project" value="TreeGrafter"/>
</dbReference>
<feature type="transmembrane region" description="Helical" evidence="3">
    <location>
        <begin position="215"/>
        <end position="235"/>
    </location>
</feature>
<evidence type="ECO:0000256" key="1">
    <source>
        <dbReference type="ARBA" id="ARBA00022614"/>
    </source>
</evidence>
<evidence type="ECO:0000256" key="3">
    <source>
        <dbReference type="SAM" id="Phobius"/>
    </source>
</evidence>
<accession>A0A151IHV4</accession>
<gene>
    <name evidence="4" type="ORF">ALC62_07177</name>
</gene>
<keyword evidence="3" id="KW-0812">Transmembrane</keyword>
<feature type="transmembrane region" description="Helical" evidence="3">
    <location>
        <begin position="247"/>
        <end position="267"/>
    </location>
</feature>
<keyword evidence="3" id="KW-1133">Transmembrane helix</keyword>
<dbReference type="Proteomes" id="UP000078542">
    <property type="component" value="Unassembled WGS sequence"/>
</dbReference>
<dbReference type="Gene3D" id="3.80.10.10">
    <property type="entry name" value="Ribonuclease Inhibitor"/>
    <property type="match status" value="2"/>
</dbReference>
<dbReference type="InterPro" id="IPR032675">
    <property type="entry name" value="LRR_dom_sf"/>
</dbReference>
<name>A0A151IHV4_9HYME</name>
<dbReference type="AlphaFoldDB" id="A0A151IHV4"/>
<keyword evidence="5" id="KW-1185">Reference proteome</keyword>
<dbReference type="InterPro" id="IPR001611">
    <property type="entry name" value="Leu-rich_rpt"/>
</dbReference>
<keyword evidence="1" id="KW-0433">Leucine-rich repeat</keyword>
<dbReference type="PANTHER" id="PTHR48051:SF1">
    <property type="entry name" value="RAS SUPPRESSOR PROTEIN 1"/>
    <property type="match status" value="1"/>
</dbReference>
<dbReference type="EMBL" id="KQ977552">
    <property type="protein sequence ID" value="KYN02019.1"/>
    <property type="molecule type" value="Genomic_DNA"/>
</dbReference>
<sequence>MNDKRISKTRYLNLKYINRPFIRNLNTHNPLSKNFNNITPWLNLTYVNLSDNKINILPSAFGKLRLKHLNLSQNLLGTPNLTKWPWMEQCSIRNTLISLNLSNNFLTRLPLNIGRLDNLVSLNIFCNLLKKLPQSIENMNALEVLDMCCNEFLYVPGIIMFLDKLRILDITMNPFQHPIWKNKIPSLVESSGNVILRHRFVDSIVNLLYYTQIEINSLLLIPLPLQLLFSIIVLLNQFRKQILSRLCLSEHTNLILSMINAILAVYYNTKAHNLSKFIIYYKL</sequence>
<keyword evidence="2" id="KW-0677">Repeat</keyword>
<keyword evidence="3" id="KW-0472">Membrane</keyword>
<reference evidence="4 5" key="1">
    <citation type="submission" date="2016-03" db="EMBL/GenBank/DDBJ databases">
        <title>Cyphomyrmex costatus WGS genome.</title>
        <authorList>
            <person name="Nygaard S."/>
            <person name="Hu H."/>
            <person name="Boomsma J."/>
            <person name="Zhang G."/>
        </authorList>
    </citation>
    <scope>NUCLEOTIDE SEQUENCE [LARGE SCALE GENOMIC DNA]</scope>
    <source>
        <strain evidence="4">MS0001</strain>
        <tissue evidence="4">Whole body</tissue>
    </source>
</reference>
<proteinExistence type="predicted"/>
<dbReference type="SUPFAM" id="SSF52058">
    <property type="entry name" value="L domain-like"/>
    <property type="match status" value="1"/>
</dbReference>
<dbReference type="InterPro" id="IPR050216">
    <property type="entry name" value="LRR_domain-containing"/>
</dbReference>